<organism evidence="2 3">
    <name type="scientific">Pseudomonas veronii</name>
    <dbReference type="NCBI Taxonomy" id="76761"/>
    <lineage>
        <taxon>Bacteria</taxon>
        <taxon>Pseudomonadati</taxon>
        <taxon>Pseudomonadota</taxon>
        <taxon>Gammaproteobacteria</taxon>
        <taxon>Pseudomonadales</taxon>
        <taxon>Pseudomonadaceae</taxon>
        <taxon>Pseudomonas</taxon>
    </lineage>
</organism>
<evidence type="ECO:0000313" key="3">
    <source>
        <dbReference type="Proteomes" id="UP000298274"/>
    </source>
</evidence>
<name>A0A4P7Y3B1_PSEVE</name>
<dbReference type="GO" id="GO:0016788">
    <property type="term" value="F:hydrolase activity, acting on ester bonds"/>
    <property type="evidence" value="ECO:0007669"/>
    <property type="project" value="UniProtKB-ARBA"/>
</dbReference>
<gene>
    <name evidence="2" type="ORF">E4167_08260</name>
</gene>
<dbReference type="Proteomes" id="UP000298274">
    <property type="component" value="Chromosome"/>
</dbReference>
<keyword evidence="1" id="KW-0732">Signal</keyword>
<evidence type="ECO:0000256" key="1">
    <source>
        <dbReference type="SAM" id="SignalP"/>
    </source>
</evidence>
<protein>
    <recommendedName>
        <fullName evidence="4">SGNH hydrolase-type esterase domain-containing protein</fullName>
    </recommendedName>
</protein>
<reference evidence="3" key="1">
    <citation type="submission" date="2019-04" db="EMBL/GenBank/DDBJ databases">
        <title>Complete genome sequence of Pseudomonas veronii strain PVy, a versatile degrader capable of using multiple contaminants as sole carbon sources.</title>
        <authorList>
            <person name="Lopez-Echartea E."/>
            <person name="Ridl J."/>
            <person name="Pajer P."/>
            <person name="Strejcek M."/>
            <person name="Suman J."/>
            <person name="Uhlik O."/>
        </authorList>
    </citation>
    <scope>NUCLEOTIDE SEQUENCE [LARGE SCALE GENOMIC DNA]</scope>
    <source>
        <strain evidence="3">Pvy</strain>
    </source>
</reference>
<feature type="chain" id="PRO_5020373586" description="SGNH hydrolase-type esterase domain-containing protein" evidence="1">
    <location>
        <begin position="21"/>
        <end position="539"/>
    </location>
</feature>
<dbReference type="RefSeq" id="WP_141123098.1">
    <property type="nucleotide sequence ID" value="NZ_CP039631.3"/>
</dbReference>
<dbReference type="Gene3D" id="3.40.50.1110">
    <property type="entry name" value="SGNH hydrolase"/>
    <property type="match status" value="1"/>
</dbReference>
<proteinExistence type="predicted"/>
<dbReference type="EMBL" id="CP039631">
    <property type="protein sequence ID" value="QCG65325.1"/>
    <property type="molecule type" value="Genomic_DNA"/>
</dbReference>
<dbReference type="InterPro" id="IPR036514">
    <property type="entry name" value="SGNH_hydro_sf"/>
</dbReference>
<accession>A0A4P7Y3B1</accession>
<feature type="signal peptide" evidence="1">
    <location>
        <begin position="1"/>
        <end position="20"/>
    </location>
</feature>
<dbReference type="AlphaFoldDB" id="A0A4P7Y3B1"/>
<evidence type="ECO:0000313" key="2">
    <source>
        <dbReference type="EMBL" id="QCG65325.1"/>
    </source>
</evidence>
<evidence type="ECO:0008006" key="4">
    <source>
        <dbReference type="Google" id="ProtNLM"/>
    </source>
</evidence>
<sequence>MKRFIVIAAMIVSPVMSAYAGTIDWMVANGFQQFKHEEDFKALKDAWPKGATAEAFLATQDAQKLRELLPFNDTWWERDKGLYNKTGLFKPTHDVLVNYKGAADGSTCAWSFNGKGVTDPTPCTTQFRIEDVQENKTFDLSVSIDNGPPETLAAQKISTSLIVGLGDSFASGEGNPDFAAVTSPQHLSVNTRDWFLQPSRGNRRFVEDAQWWDVTCHRSLLSWQSLYAMKMAVADPHKVVRFASFSCSGGEVYDGFFRAQLAPPGTGDSSRVGVKFDRDGGNTTEIVEVREEKRPAKNVEMQNFSKKRQLNKSQLNATIDLLCNGDTSPGLSYSFRPQRSGLRSSPYYGLFKYDKCSGQMRKPDQVLMSFGGNDFGFSGVVAWGLVPKTAVRGLLKPIRSIGLSVAREVLGTVKPVPAGVMATNNMGLMYDDLAWTFDNVLKVKRESVHELVYPNPLPYDFPTHCSARMEVGNVAMASYFVDQTKNILFLNERARYFIFRVEQSDARIIKRISLTLCKLHSERQLRSSVGLIWRHRQVS</sequence>